<dbReference type="GO" id="GO:0032259">
    <property type="term" value="P:methylation"/>
    <property type="evidence" value="ECO:0007669"/>
    <property type="project" value="UniProtKB-KW"/>
</dbReference>
<dbReference type="EMBL" id="UINC01007006">
    <property type="protein sequence ID" value="SVA30908.1"/>
    <property type="molecule type" value="Genomic_DNA"/>
</dbReference>
<dbReference type="Pfam" id="PF02353">
    <property type="entry name" value="CMAS"/>
    <property type="match status" value="1"/>
</dbReference>
<keyword evidence="3" id="KW-0808">Transferase</keyword>
<name>A0A381UTF5_9ZZZZ</name>
<evidence type="ECO:0000256" key="5">
    <source>
        <dbReference type="ARBA" id="ARBA00023098"/>
    </source>
</evidence>
<feature type="non-terminal residue" evidence="6">
    <location>
        <position position="1"/>
    </location>
</feature>
<gene>
    <name evidence="6" type="ORF">METZ01_LOCUS83762</name>
</gene>
<reference evidence="6" key="1">
    <citation type="submission" date="2018-05" db="EMBL/GenBank/DDBJ databases">
        <authorList>
            <person name="Lanie J.A."/>
            <person name="Ng W.-L."/>
            <person name="Kazmierczak K.M."/>
            <person name="Andrzejewski T.M."/>
            <person name="Davidsen T.M."/>
            <person name="Wayne K.J."/>
            <person name="Tettelin H."/>
            <person name="Glass J.I."/>
            <person name="Rusch D."/>
            <person name="Podicherti R."/>
            <person name="Tsui H.-C.T."/>
            <person name="Winkler M.E."/>
        </authorList>
    </citation>
    <scope>NUCLEOTIDE SEQUENCE</scope>
</reference>
<dbReference type="CDD" id="cd02440">
    <property type="entry name" value="AdoMet_MTases"/>
    <property type="match status" value="1"/>
</dbReference>
<evidence type="ECO:0000256" key="4">
    <source>
        <dbReference type="ARBA" id="ARBA00022691"/>
    </source>
</evidence>
<dbReference type="NCBIfam" id="NF008686">
    <property type="entry name" value="PRK11705.1"/>
    <property type="match status" value="1"/>
</dbReference>
<dbReference type="Gene3D" id="3.40.50.150">
    <property type="entry name" value="Vaccinia Virus protein VP39"/>
    <property type="match status" value="1"/>
</dbReference>
<dbReference type="PANTHER" id="PTHR43667">
    <property type="entry name" value="CYCLOPROPANE-FATTY-ACYL-PHOSPHOLIPID SYNTHASE"/>
    <property type="match status" value="1"/>
</dbReference>
<dbReference type="AlphaFoldDB" id="A0A381UTF5"/>
<evidence type="ECO:0000256" key="2">
    <source>
        <dbReference type="ARBA" id="ARBA00022603"/>
    </source>
</evidence>
<dbReference type="SUPFAM" id="SSF53335">
    <property type="entry name" value="S-adenosyl-L-methionine-dependent methyltransferases"/>
    <property type="match status" value="1"/>
</dbReference>
<dbReference type="InterPro" id="IPR003333">
    <property type="entry name" value="CMAS"/>
</dbReference>
<organism evidence="6">
    <name type="scientific">marine metagenome</name>
    <dbReference type="NCBI Taxonomy" id="408172"/>
    <lineage>
        <taxon>unclassified sequences</taxon>
        <taxon>metagenomes</taxon>
        <taxon>ecological metagenomes</taxon>
    </lineage>
</organism>
<dbReference type="GO" id="GO:0008610">
    <property type="term" value="P:lipid biosynthetic process"/>
    <property type="evidence" value="ECO:0007669"/>
    <property type="project" value="InterPro"/>
</dbReference>
<dbReference type="GO" id="GO:0008168">
    <property type="term" value="F:methyltransferase activity"/>
    <property type="evidence" value="ECO:0007669"/>
    <property type="project" value="UniProtKB-KW"/>
</dbReference>
<proteinExistence type="inferred from homology"/>
<evidence type="ECO:0000256" key="1">
    <source>
        <dbReference type="ARBA" id="ARBA00010815"/>
    </source>
</evidence>
<dbReference type="PANTHER" id="PTHR43667:SF1">
    <property type="entry name" value="CYCLOPROPANE-FATTY-ACYL-PHOSPHOLIPID SYNTHASE"/>
    <property type="match status" value="1"/>
</dbReference>
<keyword evidence="2" id="KW-0489">Methyltransferase</keyword>
<accession>A0A381UTF5</accession>
<keyword evidence="4" id="KW-0949">S-adenosyl-L-methionine</keyword>
<evidence type="ECO:0000313" key="6">
    <source>
        <dbReference type="EMBL" id="SVA30908.1"/>
    </source>
</evidence>
<dbReference type="InterPro" id="IPR029063">
    <property type="entry name" value="SAM-dependent_MTases_sf"/>
</dbReference>
<keyword evidence="5" id="KW-0443">Lipid metabolism</keyword>
<dbReference type="PIRSF" id="PIRSF003085">
    <property type="entry name" value="CMAS"/>
    <property type="match status" value="1"/>
</dbReference>
<sequence>VTSIREQGVALLDGAGIAVGGDRPHDIQVHDDRFWARVLRDRELGLGEAYQEGWWDALRVDEFLVRVLTADVRSTIRPSPTLLFNMARSRLTNRQTTGRAGRNARAHYDIGNDLYLRMLGPEMVYSCARWDGANDLDAAQMAKMELICRKLHLEPGMRVLDIGCGWGGFARHAATHHGATVVGISPASEQVTEARRRAGGLPVEFQQQDYREVTGIYDRIVSIGMMEHVGPKNYAEFFDRCYDLLEPDGLMLHHTIGSNESTQSVDAWFDRYIFPGGVVPSLHQIAGAAQPRWAVEDVQNLGPDYDRTLLAWHANIEARWEEVPGYDERFRRTWRYYLLSSAASFRVRNLQLFQIVFSRTGRASPVYEGIR</sequence>
<evidence type="ECO:0000256" key="3">
    <source>
        <dbReference type="ARBA" id="ARBA00022679"/>
    </source>
</evidence>
<comment type="similarity">
    <text evidence="1">Belongs to the CFA/CMAS family.</text>
</comment>
<evidence type="ECO:0008006" key="7">
    <source>
        <dbReference type="Google" id="ProtNLM"/>
    </source>
</evidence>
<dbReference type="InterPro" id="IPR050723">
    <property type="entry name" value="CFA/CMAS"/>
</dbReference>
<protein>
    <recommendedName>
        <fullName evidence="7">Polyketide synthase methyltransferase domain-containing protein</fullName>
    </recommendedName>
</protein>